<comment type="caution">
    <text evidence="8">The sequence shown here is derived from an EMBL/GenBank/DDBJ whole genome shotgun (WGS) entry which is preliminary data.</text>
</comment>
<dbReference type="InterPro" id="IPR012951">
    <property type="entry name" value="BBE"/>
</dbReference>
<dbReference type="PROSITE" id="PS51387">
    <property type="entry name" value="FAD_PCMH"/>
    <property type="match status" value="1"/>
</dbReference>
<dbReference type="InterPro" id="IPR006311">
    <property type="entry name" value="TAT_signal"/>
</dbReference>
<evidence type="ECO:0000256" key="1">
    <source>
        <dbReference type="ARBA" id="ARBA00001974"/>
    </source>
</evidence>
<evidence type="ECO:0000256" key="6">
    <source>
        <dbReference type="SAM" id="SignalP"/>
    </source>
</evidence>
<dbReference type="InterPro" id="IPR050416">
    <property type="entry name" value="FAD-linked_Oxidoreductase"/>
</dbReference>
<accession>A0ABQ2UFS4</accession>
<keyword evidence="3" id="KW-0285">Flavoprotein</keyword>
<keyword evidence="4" id="KW-0274">FAD</keyword>
<dbReference type="Pfam" id="PF01565">
    <property type="entry name" value="FAD_binding_4"/>
    <property type="match status" value="1"/>
</dbReference>
<keyword evidence="5" id="KW-0560">Oxidoreductase</keyword>
<dbReference type="EMBL" id="BMRE01000004">
    <property type="protein sequence ID" value="GGU25460.1"/>
    <property type="molecule type" value="Genomic_DNA"/>
</dbReference>
<keyword evidence="9" id="KW-1185">Reference proteome</keyword>
<evidence type="ECO:0000256" key="5">
    <source>
        <dbReference type="ARBA" id="ARBA00023002"/>
    </source>
</evidence>
<reference evidence="9" key="1">
    <citation type="journal article" date="2019" name="Int. J. Syst. Evol. Microbiol.">
        <title>The Global Catalogue of Microorganisms (GCM) 10K type strain sequencing project: providing services to taxonomists for standard genome sequencing and annotation.</title>
        <authorList>
            <consortium name="The Broad Institute Genomics Platform"/>
            <consortium name="The Broad Institute Genome Sequencing Center for Infectious Disease"/>
            <person name="Wu L."/>
            <person name="Ma J."/>
        </authorList>
    </citation>
    <scope>NUCLEOTIDE SEQUENCE [LARGE SCALE GENOMIC DNA]</scope>
    <source>
        <strain evidence="9">JCM 3296</strain>
    </source>
</reference>
<evidence type="ECO:0000256" key="3">
    <source>
        <dbReference type="ARBA" id="ARBA00022630"/>
    </source>
</evidence>
<dbReference type="InterPro" id="IPR016169">
    <property type="entry name" value="FAD-bd_PCMH_sub2"/>
</dbReference>
<evidence type="ECO:0000313" key="9">
    <source>
        <dbReference type="Proteomes" id="UP000649573"/>
    </source>
</evidence>
<evidence type="ECO:0000259" key="7">
    <source>
        <dbReference type="PROSITE" id="PS51387"/>
    </source>
</evidence>
<name>A0ABQ2UFS4_9PSEU</name>
<evidence type="ECO:0000313" key="8">
    <source>
        <dbReference type="EMBL" id="GGU25460.1"/>
    </source>
</evidence>
<comment type="cofactor">
    <cofactor evidence="1">
        <name>FAD</name>
        <dbReference type="ChEBI" id="CHEBI:57692"/>
    </cofactor>
</comment>
<dbReference type="InterPro" id="IPR016166">
    <property type="entry name" value="FAD-bd_PCMH"/>
</dbReference>
<dbReference type="InterPro" id="IPR036318">
    <property type="entry name" value="FAD-bd_PCMH-like_sf"/>
</dbReference>
<keyword evidence="6" id="KW-0732">Signal</keyword>
<protein>
    <submittedName>
        <fullName evidence="8">FAD-linked oxidase</fullName>
    </submittedName>
</protein>
<dbReference type="PANTHER" id="PTHR42973:SF39">
    <property type="entry name" value="FAD-BINDING PCMH-TYPE DOMAIN-CONTAINING PROTEIN"/>
    <property type="match status" value="1"/>
</dbReference>
<evidence type="ECO:0000256" key="2">
    <source>
        <dbReference type="ARBA" id="ARBA00005466"/>
    </source>
</evidence>
<feature type="chain" id="PRO_5046258584" evidence="6">
    <location>
        <begin position="37"/>
        <end position="538"/>
    </location>
</feature>
<dbReference type="PROSITE" id="PS51318">
    <property type="entry name" value="TAT"/>
    <property type="match status" value="1"/>
</dbReference>
<dbReference type="Gene3D" id="3.30.465.10">
    <property type="match status" value="1"/>
</dbReference>
<dbReference type="PANTHER" id="PTHR42973">
    <property type="entry name" value="BINDING OXIDOREDUCTASE, PUTATIVE (AFU_ORTHOLOGUE AFUA_1G17690)-RELATED"/>
    <property type="match status" value="1"/>
</dbReference>
<comment type="similarity">
    <text evidence="2">Belongs to the oxygen-dependent FAD-linked oxidoreductase family.</text>
</comment>
<organism evidence="8 9">
    <name type="scientific">Lentzea flava</name>
    <dbReference type="NCBI Taxonomy" id="103732"/>
    <lineage>
        <taxon>Bacteria</taxon>
        <taxon>Bacillati</taxon>
        <taxon>Actinomycetota</taxon>
        <taxon>Actinomycetes</taxon>
        <taxon>Pseudonocardiales</taxon>
        <taxon>Pseudonocardiaceae</taxon>
        <taxon>Lentzea</taxon>
    </lineage>
</organism>
<gene>
    <name evidence="8" type="ORF">GCM10010178_17060</name>
</gene>
<feature type="domain" description="FAD-binding PCMH-type" evidence="7">
    <location>
        <begin position="67"/>
        <end position="247"/>
    </location>
</feature>
<dbReference type="SUPFAM" id="SSF56176">
    <property type="entry name" value="FAD-binding/transporter-associated domain-like"/>
    <property type="match status" value="1"/>
</dbReference>
<proteinExistence type="inferred from homology"/>
<dbReference type="Proteomes" id="UP000649573">
    <property type="component" value="Unassembled WGS sequence"/>
</dbReference>
<sequence length="538" mass="57972">MAYKHAPATLSRRSVLGAGLAAVPALALTPAATALADPVSRQDTAATVVTPVDPQFASLAKGTNQRLNGSPDRVVIATSTQQVVAAVAHALRNGQQIAVRSGGHCYEDFVTNAAVRTVIDVSSMDEVEFDAQRGAFAIGPGAQLGHVYRQLFRRWGVVVPAGNCPTVAAGGHFAGGGYGSLSRRNGLSIDHLYAVEVVHVTASGEVRVVVATREANDPNRDLWFAHTGGGGGNFGVVTRYWFRSPGSDGRDPAKALPSPPSSLIISEVVWPWEQIDEAAFATLMRNHGTWHERHSAPNSPERHLFSQLKPFHRSNGSIVLDTSVDAGQPNAEGMLAAYIRAVGAGLPAPKVMQHRTVPWLQATTWGGFTGPDSTTRFKGKSTYLRRSYPEAQIKVMHRHLTRTDFANAGALMMIASYGGQVNAVSSTATASQQRDSIIKHQVVSLWNDAADDAANMAWVREFYRDLYAGTGGVPVSNEVTDGCFVNYADVDLSDPAWNSSGVHWGRLYYKDAFPALRATKRRWDPLNVFRHSQSIPLS</sequence>
<dbReference type="Gene3D" id="3.40.462.20">
    <property type="match status" value="1"/>
</dbReference>
<dbReference type="Pfam" id="PF08031">
    <property type="entry name" value="BBE"/>
    <property type="match status" value="1"/>
</dbReference>
<feature type="signal peptide" evidence="6">
    <location>
        <begin position="1"/>
        <end position="36"/>
    </location>
</feature>
<evidence type="ECO:0000256" key="4">
    <source>
        <dbReference type="ARBA" id="ARBA00022827"/>
    </source>
</evidence>
<dbReference type="RefSeq" id="WP_189253045.1">
    <property type="nucleotide sequence ID" value="NZ_BMRE01000004.1"/>
</dbReference>
<dbReference type="InterPro" id="IPR006094">
    <property type="entry name" value="Oxid_FAD_bind_N"/>
</dbReference>